<sequence>MKLPRIYLGTMTFGWDQASTFVDSSIAISMVSVFASSGHTHIDTARIYSSGACEAIVASSISNYPNLLIGTKAHPSEGKGLSTRGIQEQFSTSTAALKLKTVEEYYLHQPDTSNDLLESLIEADKMVKSGTIKKIGLSNYHSSEVQRAFDLCSSHNLTPPTLYQGIYNPLNRMIEEDLIHVLRNNDCAFIAYNPLAAGLLTGRHTAPPDSSEIVPGRFKNNPNYLPRFYTTENFQALKTIIDACENHEIEITDASYMWLLRYSVLGENDGLLIGASSLGQLEGNLKACKEAEEGELPEEVRAFNDEIFEMTIF</sequence>
<dbReference type="PANTHER" id="PTHR43364:SF4">
    <property type="entry name" value="NAD(P)-LINKED OXIDOREDUCTASE SUPERFAMILY PROTEIN"/>
    <property type="match status" value="1"/>
</dbReference>
<dbReference type="InterPro" id="IPR036812">
    <property type="entry name" value="NAD(P)_OxRdtase_dom_sf"/>
</dbReference>
<evidence type="ECO:0000259" key="2">
    <source>
        <dbReference type="Pfam" id="PF00248"/>
    </source>
</evidence>
<dbReference type="PRINTS" id="PR00069">
    <property type="entry name" value="ALDKETRDTASE"/>
</dbReference>
<evidence type="ECO:0000313" key="3">
    <source>
        <dbReference type="EMBL" id="GMH78826.1"/>
    </source>
</evidence>
<dbReference type="GO" id="GO:0016491">
    <property type="term" value="F:oxidoreductase activity"/>
    <property type="evidence" value="ECO:0007669"/>
    <property type="project" value="UniProtKB-KW"/>
</dbReference>
<dbReference type="EMBL" id="BLQM01000257">
    <property type="protein sequence ID" value="GMH78826.1"/>
    <property type="molecule type" value="Genomic_DNA"/>
</dbReference>
<comment type="caution">
    <text evidence="3">The sequence shown here is derived from an EMBL/GenBank/DDBJ whole genome shotgun (WGS) entry which is preliminary data.</text>
</comment>
<dbReference type="PANTHER" id="PTHR43364">
    <property type="entry name" value="NADH-SPECIFIC METHYLGLYOXAL REDUCTASE-RELATED"/>
    <property type="match status" value="1"/>
</dbReference>
<dbReference type="Pfam" id="PF00248">
    <property type="entry name" value="Aldo_ket_red"/>
    <property type="match status" value="1"/>
</dbReference>
<dbReference type="Gene3D" id="3.20.20.100">
    <property type="entry name" value="NADP-dependent oxidoreductase domain"/>
    <property type="match status" value="1"/>
</dbReference>
<dbReference type="InterPro" id="IPR050523">
    <property type="entry name" value="AKR_Detox_Biosynth"/>
</dbReference>
<feature type="domain" description="NADP-dependent oxidoreductase" evidence="2">
    <location>
        <begin position="5"/>
        <end position="289"/>
    </location>
</feature>
<keyword evidence="1" id="KW-0560">Oxidoreductase</keyword>
<proteinExistence type="predicted"/>
<dbReference type="SUPFAM" id="SSF51430">
    <property type="entry name" value="NAD(P)-linked oxidoreductase"/>
    <property type="match status" value="1"/>
</dbReference>
<evidence type="ECO:0000313" key="4">
    <source>
        <dbReference type="Proteomes" id="UP001162640"/>
    </source>
</evidence>
<organism evidence="3 4">
    <name type="scientific">Triparma laevis f. inornata</name>
    <dbReference type="NCBI Taxonomy" id="1714386"/>
    <lineage>
        <taxon>Eukaryota</taxon>
        <taxon>Sar</taxon>
        <taxon>Stramenopiles</taxon>
        <taxon>Ochrophyta</taxon>
        <taxon>Bolidophyceae</taxon>
        <taxon>Parmales</taxon>
        <taxon>Triparmaceae</taxon>
        <taxon>Triparma</taxon>
    </lineage>
</organism>
<dbReference type="AlphaFoldDB" id="A0A9W7AYE8"/>
<dbReference type="Proteomes" id="UP001162640">
    <property type="component" value="Unassembled WGS sequence"/>
</dbReference>
<protein>
    <recommendedName>
        <fullName evidence="2">NADP-dependent oxidoreductase domain-containing protein</fullName>
    </recommendedName>
</protein>
<dbReference type="InterPro" id="IPR020471">
    <property type="entry name" value="AKR"/>
</dbReference>
<evidence type="ECO:0000256" key="1">
    <source>
        <dbReference type="ARBA" id="ARBA00023002"/>
    </source>
</evidence>
<name>A0A9W7AYE8_9STRA</name>
<accession>A0A9W7AYE8</accession>
<reference evidence="4" key="1">
    <citation type="journal article" date="2023" name="Commun. Biol.">
        <title>Genome analysis of Parmales, the sister group of diatoms, reveals the evolutionary specialization of diatoms from phago-mixotrophs to photoautotrophs.</title>
        <authorList>
            <person name="Ban H."/>
            <person name="Sato S."/>
            <person name="Yoshikawa S."/>
            <person name="Yamada K."/>
            <person name="Nakamura Y."/>
            <person name="Ichinomiya M."/>
            <person name="Sato N."/>
            <person name="Blanc-Mathieu R."/>
            <person name="Endo H."/>
            <person name="Kuwata A."/>
            <person name="Ogata H."/>
        </authorList>
    </citation>
    <scope>NUCLEOTIDE SEQUENCE [LARGE SCALE GENOMIC DNA]</scope>
</reference>
<dbReference type="InterPro" id="IPR023210">
    <property type="entry name" value="NADP_OxRdtase_dom"/>
</dbReference>
<gene>
    <name evidence="3" type="ORF">TL16_g07948</name>
</gene>